<evidence type="ECO:0000256" key="5">
    <source>
        <dbReference type="ARBA" id="ARBA00023239"/>
    </source>
</evidence>
<dbReference type="InterPro" id="IPR034741">
    <property type="entry name" value="Terpene_cyclase-like_1_C"/>
</dbReference>
<dbReference type="EnsemblPlants" id="KQJ95233">
    <property type="protein sequence ID" value="KQJ95233"/>
    <property type="gene ID" value="BRADI_3g15952v3"/>
</dbReference>
<dbReference type="InterPro" id="IPR044814">
    <property type="entry name" value="Terpene_cyclase_plant_C1"/>
</dbReference>
<dbReference type="Gene3D" id="1.10.600.10">
    <property type="entry name" value="Farnesyl Diphosphate Synthase"/>
    <property type="match status" value="1"/>
</dbReference>
<comment type="cofactor">
    <cofactor evidence="2">
        <name>Mg(2+)</name>
        <dbReference type="ChEBI" id="CHEBI:18420"/>
    </cofactor>
</comment>
<dbReference type="OrthoDB" id="1877784at2759"/>
<evidence type="ECO:0000259" key="6">
    <source>
        <dbReference type="Pfam" id="PF01397"/>
    </source>
</evidence>
<keyword evidence="10" id="KW-1185">Reference proteome</keyword>
<dbReference type="SUPFAM" id="SSF48239">
    <property type="entry name" value="Terpenoid cyclases/Protein prenyltransferases"/>
    <property type="match status" value="1"/>
</dbReference>
<keyword evidence="5" id="KW-0456">Lyase</keyword>
<dbReference type="Gramene" id="KQJ95233">
    <property type="protein sequence ID" value="KQJ95233"/>
    <property type="gene ID" value="BRADI_3g15952v3"/>
</dbReference>
<dbReference type="RefSeq" id="XP_003571439.3">
    <property type="nucleotide sequence ID" value="XM_003571391.4"/>
</dbReference>
<dbReference type="GO" id="GO:0000287">
    <property type="term" value="F:magnesium ion binding"/>
    <property type="evidence" value="ECO:0007669"/>
    <property type="project" value="InterPro"/>
</dbReference>
<evidence type="ECO:0000256" key="1">
    <source>
        <dbReference type="ARBA" id="ARBA00001936"/>
    </source>
</evidence>
<dbReference type="InterPro" id="IPR005630">
    <property type="entry name" value="Terpene_synthase_metal-bd"/>
</dbReference>
<dbReference type="STRING" id="15368.A0A0Q3Q0Q3"/>
<keyword evidence="4" id="KW-0460">Magnesium</keyword>
<dbReference type="Pfam" id="PF01397">
    <property type="entry name" value="Terpene_synth"/>
    <property type="match status" value="1"/>
</dbReference>
<evidence type="ECO:0000259" key="7">
    <source>
        <dbReference type="Pfam" id="PF03936"/>
    </source>
</evidence>
<protein>
    <recommendedName>
        <fullName evidence="11">Terpene synthase</fullName>
    </recommendedName>
</protein>
<keyword evidence="3" id="KW-0479">Metal-binding</keyword>
<dbReference type="SFLD" id="SFLDG01019">
    <property type="entry name" value="Terpene_Cyclase_Like_1_C_Termi"/>
    <property type="match status" value="1"/>
</dbReference>
<dbReference type="GO" id="GO:0046246">
    <property type="term" value="P:terpene biosynthetic process"/>
    <property type="evidence" value="ECO:0000318"/>
    <property type="project" value="GO_Central"/>
</dbReference>
<gene>
    <name evidence="9" type="primary">LOC100841744</name>
    <name evidence="8" type="ORF">BRADI_3g15952v3</name>
</gene>
<dbReference type="InterPro" id="IPR001906">
    <property type="entry name" value="Terpene_synth_N"/>
</dbReference>
<evidence type="ECO:0000256" key="4">
    <source>
        <dbReference type="ARBA" id="ARBA00022842"/>
    </source>
</evidence>
<dbReference type="InterPro" id="IPR008930">
    <property type="entry name" value="Terpenoid_cyclase/PrenylTrfase"/>
</dbReference>
<evidence type="ECO:0000313" key="8">
    <source>
        <dbReference type="EMBL" id="KQJ95233.1"/>
    </source>
</evidence>
<evidence type="ECO:0000256" key="3">
    <source>
        <dbReference type="ARBA" id="ARBA00022723"/>
    </source>
</evidence>
<dbReference type="FunFam" id="1.10.600.10:FF:000007">
    <property type="entry name" value="Isoprene synthase, chloroplastic"/>
    <property type="match status" value="1"/>
</dbReference>
<organism evidence="8">
    <name type="scientific">Brachypodium distachyon</name>
    <name type="common">Purple false brome</name>
    <name type="synonym">Trachynia distachya</name>
    <dbReference type="NCBI Taxonomy" id="15368"/>
    <lineage>
        <taxon>Eukaryota</taxon>
        <taxon>Viridiplantae</taxon>
        <taxon>Streptophyta</taxon>
        <taxon>Embryophyta</taxon>
        <taxon>Tracheophyta</taxon>
        <taxon>Spermatophyta</taxon>
        <taxon>Magnoliopsida</taxon>
        <taxon>Liliopsida</taxon>
        <taxon>Poales</taxon>
        <taxon>Poaceae</taxon>
        <taxon>BOP clade</taxon>
        <taxon>Pooideae</taxon>
        <taxon>Stipodae</taxon>
        <taxon>Brachypodieae</taxon>
        <taxon>Brachypodium</taxon>
    </lineage>
</organism>
<evidence type="ECO:0000256" key="2">
    <source>
        <dbReference type="ARBA" id="ARBA00001946"/>
    </source>
</evidence>
<dbReference type="GO" id="GO:0016102">
    <property type="term" value="P:diterpenoid biosynthetic process"/>
    <property type="evidence" value="ECO:0007669"/>
    <property type="project" value="InterPro"/>
</dbReference>
<reference evidence="8 9" key="1">
    <citation type="journal article" date="2010" name="Nature">
        <title>Genome sequencing and analysis of the model grass Brachypodium distachyon.</title>
        <authorList>
            <consortium name="International Brachypodium Initiative"/>
        </authorList>
    </citation>
    <scope>NUCLEOTIDE SEQUENCE [LARGE SCALE GENOMIC DNA]</scope>
    <source>
        <strain evidence="8">Bd21</strain>
        <strain evidence="9">cv. Bd21</strain>
    </source>
</reference>
<evidence type="ECO:0000313" key="10">
    <source>
        <dbReference type="Proteomes" id="UP000008810"/>
    </source>
</evidence>
<dbReference type="EMBL" id="CM000882">
    <property type="protein sequence ID" value="KQJ95233.1"/>
    <property type="molecule type" value="Genomic_DNA"/>
</dbReference>
<evidence type="ECO:0000313" key="9">
    <source>
        <dbReference type="EnsemblPlants" id="KQJ95233"/>
    </source>
</evidence>
<comment type="cofactor">
    <cofactor evidence="1">
        <name>Mn(2+)</name>
        <dbReference type="ChEBI" id="CHEBI:29035"/>
    </cofactor>
</comment>
<dbReference type="InterPro" id="IPR008949">
    <property type="entry name" value="Isoprenoid_synthase_dom_sf"/>
</dbReference>
<reference evidence="9" key="3">
    <citation type="submission" date="2018-08" db="UniProtKB">
        <authorList>
            <consortium name="EnsemblPlants"/>
        </authorList>
    </citation>
    <scope>IDENTIFICATION</scope>
    <source>
        <strain evidence="9">cv. Bd21</strain>
    </source>
</reference>
<reference evidence="8" key="2">
    <citation type="submission" date="2017-06" db="EMBL/GenBank/DDBJ databases">
        <title>WGS assembly of Brachypodium distachyon.</title>
        <authorList>
            <consortium name="The International Brachypodium Initiative"/>
            <person name="Lucas S."/>
            <person name="Harmon-Smith M."/>
            <person name="Lail K."/>
            <person name="Tice H."/>
            <person name="Grimwood J."/>
            <person name="Bruce D."/>
            <person name="Barry K."/>
            <person name="Shu S."/>
            <person name="Lindquist E."/>
            <person name="Wang M."/>
            <person name="Pitluck S."/>
            <person name="Vogel J.P."/>
            <person name="Garvin D.F."/>
            <person name="Mockler T.C."/>
            <person name="Schmutz J."/>
            <person name="Rokhsar D."/>
            <person name="Bevan M.W."/>
        </authorList>
    </citation>
    <scope>NUCLEOTIDE SEQUENCE</scope>
    <source>
        <strain evidence="8">Bd21</strain>
    </source>
</reference>
<dbReference type="GO" id="GO:0010333">
    <property type="term" value="F:terpene synthase activity"/>
    <property type="evidence" value="ECO:0000318"/>
    <property type="project" value="GO_Central"/>
</dbReference>
<dbReference type="PANTHER" id="PTHR31225">
    <property type="entry name" value="OS04G0344100 PROTEIN-RELATED"/>
    <property type="match status" value="1"/>
</dbReference>
<dbReference type="SFLD" id="SFLDS00005">
    <property type="entry name" value="Isoprenoid_Synthase_Type_I"/>
    <property type="match status" value="1"/>
</dbReference>
<dbReference type="InterPro" id="IPR050148">
    <property type="entry name" value="Terpene_synthase-like"/>
</dbReference>
<dbReference type="KEGG" id="bdi:100841744"/>
<accession>A0A0Q3Q0Q3</accession>
<proteinExistence type="predicted"/>
<feature type="domain" description="Terpene synthase N-terminal" evidence="6">
    <location>
        <begin position="24"/>
        <end position="191"/>
    </location>
</feature>
<dbReference type="SUPFAM" id="SSF48576">
    <property type="entry name" value="Terpenoid synthases"/>
    <property type="match status" value="1"/>
</dbReference>
<feature type="domain" description="Terpene synthase metal-binding" evidence="7">
    <location>
        <begin position="249"/>
        <end position="486"/>
    </location>
</feature>
<dbReference type="PANTHER" id="PTHR31225:SF93">
    <property type="entry name" value="ALPHA-HUMULENE_(-)-(E)-BETA-CARYOPHYLLENE SYNTHASE"/>
    <property type="match status" value="1"/>
</dbReference>
<dbReference type="SMR" id="A0A0Q3Q0Q3"/>
<dbReference type="GeneID" id="100841744"/>
<dbReference type="AlphaFoldDB" id="A0A0Q3Q0Q3"/>
<sequence>MAPAVQGDRAGQEKEMKGTFHPCLWGDFFLTYQPPTSAQEPQMLEKAEILKEQVRGLLKDSKEIPTMLDLIMSIERLGLDYHYEKEISQLLDVVFSSGHDDNNLHLVALRFYLLRKHRYDVSPDVFRKFQDKNGSFGDSDAASLLSLYNAAHLRFHGEEILDEAISFTRKRLLGVIEQLESPFAEEVSSALVTPLFKRVKILESRSYITYYGKEATRNEALLELAKLNFNLQQLIFCKELKEVTLWWSQLYSRTNLSFVRDRVVETYFWMNGATYKPQYSYARMLATKITAFITIIDDIFDTYGTTEESMQLKAAIDRSDESATNLLPEYMKDFYLYLLELYKSVEEHLGPEKSYRVFYLKEAMKQLVHMYSEEIKWRDGNYVPTLSEHLKVSMISIGNVMVACAFFVGMDDIPTVNTYKWVLNDTTLMKSFGIFVRLINDLVSTKREQTADHIASTVQCYMKDHGTTKEVACEKLKELAEYSWKDTLQLSLAPTDLPVAVPQMVLDLSKASGYIYKYNDAFTTSGTVKDTIRMIFAEPIE</sequence>
<dbReference type="Pfam" id="PF03936">
    <property type="entry name" value="Terpene_synth_C"/>
    <property type="match status" value="1"/>
</dbReference>
<dbReference type="InterPro" id="IPR036965">
    <property type="entry name" value="Terpene_synth_N_sf"/>
</dbReference>
<dbReference type="Proteomes" id="UP000008810">
    <property type="component" value="Chromosome 3"/>
</dbReference>
<dbReference type="CDD" id="cd00684">
    <property type="entry name" value="Terpene_cyclase_plant_C1"/>
    <property type="match status" value="1"/>
</dbReference>
<name>A0A0Q3Q0Q3_BRADI</name>
<evidence type="ECO:0008006" key="11">
    <source>
        <dbReference type="Google" id="ProtNLM"/>
    </source>
</evidence>
<dbReference type="Gene3D" id="1.50.10.130">
    <property type="entry name" value="Terpene synthase, N-terminal domain"/>
    <property type="match status" value="1"/>
</dbReference>